<sequence length="2138" mass="249519">MIQSIFVYKNKEYLFDISLFQKYAKSSLVAFEKSMESEVNYYNFISEYDNYTDISENCIKEFISYCQNQEIKLTDSNVFPLHFLSEKYDVEALAEETQKYIKTNGQSIIDEILKIGNDDIVFNNYIEDFISDHISYYLNDDRLLSLPIPSVHRILLKFSKQINFEEENDEEFSIIEFLFKYIEKKGKQCSFLLALFKFGEKSCEYINEKLSENFDSVDFECIKPIIFRSFHFMNQKQKEKEIEIRKEYLNQQRSSIESIRSNCVSLFNELLNIDFLKQTLLSDEESPDKKFSPSLVQYGLLYSIRSIFNNSFVPAEPILSEIQNFSSNETINNKPSKFDLLNLLMTENLFTKNQSVLIGKKDYCQIVSLVATIKEKQTKKSFIDLFKLIENKPSLIGFVFDIFPNFVFKGTKFDIVVFWIDLITIFIRNKISFSLTIDRNKFDFNFDSLIGCKIDLIMNEKNSFSLSQGSKIHYSNNNGSFSLNFNDDMLAFYLLLELPTRQMKTVLPMSDDEIFNYYLKEAKKRKINNDNSSTKMVLSIKNLFKNRKCSIISMIWNLVFSLSELEISEVSSLINPIESQLLIAAYKMFKSDDHTVIIEWSKWAESIDKYDEIITKCIIKSDTSYSDLSSENIQSLISSIGNAVKHLRKMPEKSHKFINLDDIIQKCEQEYIELMVANDEQVKYMKDLKELIKFLKDQNIKDEIHKKMRNQIVEEIEGIKILKEEYYFNSEKIIEQFINDSEARKEENEIESISWPNLDIISSPNQTNNKKPVISLFDSLIFYSHVKSLLKEIKKTNNIMETLTKLNNFQGIINSIKIFLASLIQNKTDSNLTIDINDVKSARYALDANLIMKLYNIDDMFITNPKYLCDFINGFEKREQCNEDDIHWIDGVIRETPHDFLIQIPKFKANSLVSMIINKAGTNSYVAGPLLADIKDLNISLLKGQESLMFNEFESFTDAAKSIGQIFYNSLISQDEIPPQEYDDLKYILYGPLNISGVKLKIIEKLKILFSIAESLDNWTNNGLLFNDISFLSMDWKKLLVDETLLNNYPSFLFWIYENQECTKQIRSVFHDFVPNPKKIPLWLLYLRVISSKQCISFDSSTKTSISLIIKKVLKSKIIEYLDESSKQSNQINYDWLNLLIRNTPKKKKNKNIIIFHDFLNNLSVDNLDNQYNEVLSLKYQNVKDSISELASLILSNKSIDLFQKNCSDMNSIANFLCYPAKHLQNKIGQALKDYKKEALFKYNFDLIDLSKINDNPIIPLVFPDQVDKTVLATPFFYLSFDNEILCTMDSLNFQVDPIFPSLLSDEPITINLSSFIDEKIYLSIDCPDYSKIISTKEKVMNKELIQLFIKAPNITCKEKQTVNIKGNLKMKIKGMNEKAFPFDITLQLLPMKVNMKCIQFPLSKLKSKHFKLCCDRVTSEDTIDFEITNYFIPELFKVNVELKPLINNKADKPIIKINEKTKMFSIIVPHVDEPTRSHFNIIVKLCKNLEITIKCDFVIQPTVVIFEMYDICTKEFCSENCYIVSIEPYQPQDLYFRIISLHRVKQNIRIECSFPNYIKIDGSSLTTVVNENSISKDDVEIDSVFSFTIKIVSLPHEVIKDNTKYNIKLYMAGITKTIEFKFIDSRNENNDINDIEYMTTFPCYSYSYNDEKWIKIRTKEDIQELKNPKYPFVITTPFDIYTNIKDFIVIDYHREGVDYVFVSNPTKMHVSYIQITSEKEEVKTSSSAKADKKTTSIKKYYVIPQTTSTIFYSIIGYIEEDKNNWFPAFDEYPKINMENYSILPYIDDKQISENAKARIQEIKNSYQSQNDSKLTSSLIFVNLLTKKNVVLQMKSIIEKLPDCFHSKFEKILTDTQPFLYDSMSNEILSIISYNLIITFIPILQQRYIELDSHQYCLQMTISNAFIYKQKSEAFDEFKCFNNDKVNEIRDSILEFFSEKELERHQINVESLPDKSKQIDCVLINENNHSKASSNNKKVKKLIIEKDFNIRLIYENLAETVLSLPPIDVSTPDSLLSYMKFFSSCSQGALVLPAFILNHIITDNDHQQSQQYFTLLFNLYKELTKDSLENKTVLSNLINNFINLFHILVTRLIMSGIKCNKFESIKNLNECKYEYPNLISIPKNETPDLPKIDWNKNQ</sequence>
<protein>
    <submittedName>
        <fullName evidence="1">Uncharacterized protein</fullName>
    </submittedName>
</protein>
<comment type="caution">
    <text evidence="1">The sequence shown here is derived from an EMBL/GenBank/DDBJ whole genome shotgun (WGS) entry which is preliminary data.</text>
</comment>
<proteinExistence type="predicted"/>
<organism evidence="1 2">
    <name type="scientific">Tritrichomonas musculus</name>
    <dbReference type="NCBI Taxonomy" id="1915356"/>
    <lineage>
        <taxon>Eukaryota</taxon>
        <taxon>Metamonada</taxon>
        <taxon>Parabasalia</taxon>
        <taxon>Tritrichomonadida</taxon>
        <taxon>Tritrichomonadidae</taxon>
        <taxon>Tritrichomonas</taxon>
    </lineage>
</organism>
<dbReference type="Proteomes" id="UP001470230">
    <property type="component" value="Unassembled WGS sequence"/>
</dbReference>
<keyword evidence="2" id="KW-1185">Reference proteome</keyword>
<evidence type="ECO:0000313" key="1">
    <source>
        <dbReference type="EMBL" id="KAK8885306.1"/>
    </source>
</evidence>
<evidence type="ECO:0000313" key="2">
    <source>
        <dbReference type="Proteomes" id="UP001470230"/>
    </source>
</evidence>
<dbReference type="EMBL" id="JAPFFF010000007">
    <property type="protein sequence ID" value="KAK8885306.1"/>
    <property type="molecule type" value="Genomic_DNA"/>
</dbReference>
<accession>A0ABR2K3H2</accession>
<gene>
    <name evidence="1" type="ORF">M9Y10_040752</name>
</gene>
<name>A0ABR2K3H2_9EUKA</name>
<reference evidence="1 2" key="1">
    <citation type="submission" date="2024-04" db="EMBL/GenBank/DDBJ databases">
        <title>Tritrichomonas musculus Genome.</title>
        <authorList>
            <person name="Alves-Ferreira E."/>
            <person name="Grigg M."/>
            <person name="Lorenzi H."/>
            <person name="Galac M."/>
        </authorList>
    </citation>
    <scope>NUCLEOTIDE SEQUENCE [LARGE SCALE GENOMIC DNA]</scope>
    <source>
        <strain evidence="1 2">EAF2021</strain>
    </source>
</reference>